<evidence type="ECO:0000259" key="9">
    <source>
        <dbReference type="SMART" id="SM00985"/>
    </source>
</evidence>
<dbReference type="Pfam" id="PF09358">
    <property type="entry name" value="E1_UFD"/>
    <property type="match status" value="1"/>
</dbReference>
<dbReference type="AlphaFoldDB" id="A0A6T6VVW8"/>
<proteinExistence type="inferred from homology"/>
<dbReference type="Gene3D" id="3.40.50.12550">
    <property type="entry name" value="Ubiquitin-activating enzyme E1, inactive adenylation domain, subdomain 2"/>
    <property type="match status" value="1"/>
</dbReference>
<keyword evidence="7" id="KW-0833">Ubl conjugation pathway</keyword>
<dbReference type="GO" id="GO:0005634">
    <property type="term" value="C:nucleus"/>
    <property type="evidence" value="ECO:0007669"/>
    <property type="project" value="TreeGrafter"/>
</dbReference>
<dbReference type="EMBL" id="HBFN01025503">
    <property type="protein sequence ID" value="CAD8801087.1"/>
    <property type="molecule type" value="Transcribed_RNA"/>
</dbReference>
<dbReference type="SUPFAM" id="SSF69572">
    <property type="entry name" value="Activating enzymes of the ubiquitin-like proteins"/>
    <property type="match status" value="2"/>
</dbReference>
<name>A0A6T6VVW8_9CRYP</name>
<feature type="domain" description="Ubiquitin-activating enzyme E1 C-terminal" evidence="9">
    <location>
        <begin position="586"/>
        <end position="735"/>
    </location>
</feature>
<dbReference type="InterPro" id="IPR038252">
    <property type="entry name" value="UBA_E1_C_sf"/>
</dbReference>
<dbReference type="InterPro" id="IPR045886">
    <property type="entry name" value="ThiF/MoeB/HesA"/>
</dbReference>
<dbReference type="SMART" id="SM00985">
    <property type="entry name" value="UBA_e1_C"/>
    <property type="match status" value="1"/>
</dbReference>
<evidence type="ECO:0000313" key="12">
    <source>
        <dbReference type="EMBL" id="CAD8801087.1"/>
    </source>
</evidence>
<gene>
    <name evidence="10" type="ORF">HTEP1355_LOCUS14753</name>
    <name evidence="11" type="ORF">HTEP1355_LOCUS14755</name>
    <name evidence="12" type="ORF">HTEP1355_LOCUS14760</name>
</gene>
<dbReference type="FunFam" id="3.40.50.720:FF:000015">
    <property type="entry name" value="Ubiquitin-activating enzyme E1 1"/>
    <property type="match status" value="1"/>
</dbReference>
<evidence type="ECO:0000256" key="7">
    <source>
        <dbReference type="ARBA" id="ARBA00022786"/>
    </source>
</evidence>
<dbReference type="Gene3D" id="3.40.50.720">
    <property type="entry name" value="NAD(P)-binding Rossmann-like Domain"/>
    <property type="match status" value="1"/>
</dbReference>
<dbReference type="EMBL" id="HBFN01025481">
    <property type="protein sequence ID" value="CAD8801080.1"/>
    <property type="molecule type" value="Transcribed_RNA"/>
</dbReference>
<evidence type="ECO:0000256" key="4">
    <source>
        <dbReference type="ARBA" id="ARBA00012990"/>
    </source>
</evidence>
<dbReference type="EMBL" id="HBFN01025492">
    <property type="protein sequence ID" value="CAD8801082.1"/>
    <property type="molecule type" value="Transcribed_RNA"/>
</dbReference>
<comment type="pathway">
    <text evidence="2">Protein modification; protein ubiquitination.</text>
</comment>
<dbReference type="GO" id="GO:0005524">
    <property type="term" value="F:ATP binding"/>
    <property type="evidence" value="ECO:0007669"/>
    <property type="project" value="UniProtKB-KW"/>
</dbReference>
<evidence type="ECO:0000256" key="2">
    <source>
        <dbReference type="ARBA" id="ARBA00004906"/>
    </source>
</evidence>
<reference evidence="11" key="1">
    <citation type="submission" date="2021-01" db="EMBL/GenBank/DDBJ databases">
        <authorList>
            <person name="Corre E."/>
            <person name="Pelletier E."/>
            <person name="Niang G."/>
            <person name="Scheremetjew M."/>
            <person name="Finn R."/>
            <person name="Kale V."/>
            <person name="Holt S."/>
            <person name="Cochrane G."/>
            <person name="Meng A."/>
            <person name="Brown T."/>
            <person name="Cohen L."/>
        </authorList>
    </citation>
    <scope>NUCLEOTIDE SEQUENCE</scope>
    <source>
        <strain evidence="11">CCMP443</strain>
    </source>
</reference>
<dbReference type="Gene3D" id="1.10.10.2660">
    <property type="entry name" value="Ubiquitin-activating enzyme E1, SCCH domain"/>
    <property type="match status" value="1"/>
</dbReference>
<evidence type="ECO:0000256" key="5">
    <source>
        <dbReference type="ARBA" id="ARBA00022598"/>
    </source>
</evidence>
<organism evidence="11">
    <name type="scientific">Hemiselmis tepida</name>
    <dbReference type="NCBI Taxonomy" id="464990"/>
    <lineage>
        <taxon>Eukaryota</taxon>
        <taxon>Cryptophyceae</taxon>
        <taxon>Cryptomonadales</taxon>
        <taxon>Hemiselmidaceae</taxon>
        <taxon>Hemiselmis</taxon>
    </lineage>
</organism>
<dbReference type="GO" id="GO:0005737">
    <property type="term" value="C:cytoplasm"/>
    <property type="evidence" value="ECO:0007669"/>
    <property type="project" value="TreeGrafter"/>
</dbReference>
<keyword evidence="8" id="KW-0067">ATP-binding</keyword>
<keyword evidence="6" id="KW-0547">Nucleotide-binding</keyword>
<dbReference type="GO" id="GO:0006974">
    <property type="term" value="P:DNA damage response"/>
    <property type="evidence" value="ECO:0007669"/>
    <property type="project" value="TreeGrafter"/>
</dbReference>
<dbReference type="EC" id="6.2.1.45" evidence="4"/>
<protein>
    <recommendedName>
        <fullName evidence="4">E1 ubiquitin-activating enzyme</fullName>
        <ecNumber evidence="4">6.2.1.45</ecNumber>
    </recommendedName>
</protein>
<dbReference type="UniPathway" id="UPA00143"/>
<dbReference type="InterPro" id="IPR042063">
    <property type="entry name" value="Ubi_acti_E1_SCCH"/>
</dbReference>
<dbReference type="InterPro" id="IPR035985">
    <property type="entry name" value="Ubiquitin-activating_enz"/>
</dbReference>
<comment type="catalytic activity">
    <reaction evidence="1">
        <text>ATP + ubiquitin + [E1 ubiquitin-activating enzyme]-L-cysteine = AMP + diphosphate + S-ubiquitinyl-[E1 ubiquitin-activating enzyme]-L-cysteine.</text>
        <dbReference type="EC" id="6.2.1.45"/>
    </reaction>
</comment>
<evidence type="ECO:0000313" key="11">
    <source>
        <dbReference type="EMBL" id="CAD8801082.1"/>
    </source>
</evidence>
<dbReference type="GO" id="GO:0004839">
    <property type="term" value="F:ubiquitin activating enzyme activity"/>
    <property type="evidence" value="ECO:0007669"/>
    <property type="project" value="UniProtKB-EC"/>
</dbReference>
<dbReference type="GO" id="GO:0006511">
    <property type="term" value="P:ubiquitin-dependent protein catabolic process"/>
    <property type="evidence" value="ECO:0007669"/>
    <property type="project" value="TreeGrafter"/>
</dbReference>
<dbReference type="InterPro" id="IPR019572">
    <property type="entry name" value="UBA_E1_SCCH"/>
</dbReference>
<dbReference type="InterPro" id="IPR018965">
    <property type="entry name" value="Ub-activating_enz_E1_C"/>
</dbReference>
<dbReference type="Pfam" id="PF00899">
    <property type="entry name" value="ThiF"/>
    <property type="match status" value="1"/>
</dbReference>
<evidence type="ECO:0000256" key="8">
    <source>
        <dbReference type="ARBA" id="ARBA00022840"/>
    </source>
</evidence>
<dbReference type="PANTHER" id="PTHR10953:SF4">
    <property type="entry name" value="UBIQUITIN-ACTIVATING ENZYME E1 C-TERMINAL DOMAIN-CONTAINING PROTEIN"/>
    <property type="match status" value="1"/>
</dbReference>
<keyword evidence="5" id="KW-0436">Ligase</keyword>
<comment type="similarity">
    <text evidence="3">Belongs to the ubiquitin-activating E1 family.</text>
</comment>
<sequence length="740" mass="81776">MVKLVHEAKKRTKMEEEVDEGLVKKFSRTAGAVLAPMCSIFGGIVGQEVAKAVSQKHHPVYQFVYLDTFEVLGEYEEASGDEYKGVGNRYDAQVAVLGRTLQGKMGDLKYFMVGCGALGCELFKNFAMMGVACGDKGMITVTDDDVIEKSNLSRQFLFRNFNVGQSKSVAATNAVKGMNGAIKIDARQDRVSPATESVYDDAFWEGLDGVVNALDNVKARQYVDQRCVFFGKSLLESGTMGTKCNVQCVIPHRTINYGGRKDPETKEAPECALHNFPHNINHCLSLGRSEFVGMFETQAGQASQYLEKGDAFVSEMSSKIWGEGGAVLPDGTGAAKETNEVLVGVMECLVEGKGLVRTMDECVAWARSKFEEYFSNKIKQLVFSCPHDMKNASGAPFWSPPKRFPSAIVFDAEDPVHMGFIIAAANLRAQVYNVSGYKPVRDASVFKAMLSKVKVGEFVPSRDAKIDTGEKKPEGEEDRMEVDEGSVVDQAKAALGKLPKVGSFGGLKMSPLSFEKDDDSNFHMDFISAFANLRARNYSIEEVDFLQAKLIAGRIIPALATTTSLVTGFVCLELIKLLQHGNKAAFKDLQCNLAMPMLMQIDPEGPPKNVARTVKTKPDPVNHPEYEEEEEVVTLPKDGFTVWDRIVVDKGDLTVQEFLDWWKSEHDVSCTAFAVKIGDAARPFYNQFMSGTKANLPLKMSDVYKKYDPAFTGKYFMPECSIQDSDMNEVETPHVVFKFK</sequence>
<dbReference type="InterPro" id="IPR000594">
    <property type="entry name" value="ThiF_NAD_FAD-bd"/>
</dbReference>
<accession>A0A6T6VVW8</accession>
<evidence type="ECO:0000256" key="3">
    <source>
        <dbReference type="ARBA" id="ARBA00005673"/>
    </source>
</evidence>
<dbReference type="Pfam" id="PF10585">
    <property type="entry name" value="UBA_E1_SCCH"/>
    <property type="match status" value="1"/>
</dbReference>
<evidence type="ECO:0000313" key="10">
    <source>
        <dbReference type="EMBL" id="CAD8801080.1"/>
    </source>
</evidence>
<evidence type="ECO:0000256" key="1">
    <source>
        <dbReference type="ARBA" id="ARBA00000488"/>
    </source>
</evidence>
<dbReference type="Gene3D" id="3.10.290.60">
    <property type="entry name" value="Ubiquitin-activating enzyme E1, UFD domain"/>
    <property type="match status" value="1"/>
</dbReference>
<evidence type="ECO:0000256" key="6">
    <source>
        <dbReference type="ARBA" id="ARBA00022741"/>
    </source>
</evidence>
<dbReference type="PANTHER" id="PTHR10953">
    <property type="entry name" value="UBIQUITIN-ACTIVATING ENZYME E1"/>
    <property type="match status" value="1"/>
</dbReference>